<evidence type="ECO:0000313" key="3">
    <source>
        <dbReference type="EMBL" id="KAK0576806.1"/>
    </source>
</evidence>
<name>A0AA39VE56_ACESA</name>
<dbReference type="InterPro" id="IPR018247">
    <property type="entry name" value="EF_Hand_1_Ca_BS"/>
</dbReference>
<gene>
    <name evidence="3" type="ORF">LWI29_023593</name>
</gene>
<dbReference type="Proteomes" id="UP001168877">
    <property type="component" value="Unassembled WGS sequence"/>
</dbReference>
<proteinExistence type="predicted"/>
<evidence type="ECO:0000256" key="1">
    <source>
        <dbReference type="ARBA" id="ARBA00022837"/>
    </source>
</evidence>
<accession>A0AA39VE56</accession>
<dbReference type="InterPro" id="IPR002048">
    <property type="entry name" value="EF_hand_dom"/>
</dbReference>
<keyword evidence="1" id="KW-0106">Calcium</keyword>
<comment type="caution">
    <text evidence="3">The sequence shown here is derived from an EMBL/GenBank/DDBJ whole genome shotgun (WGS) entry which is preliminary data.</text>
</comment>
<dbReference type="Gene3D" id="1.10.238.10">
    <property type="entry name" value="EF-hand"/>
    <property type="match status" value="1"/>
</dbReference>
<reference evidence="3" key="1">
    <citation type="journal article" date="2022" name="Plant J.">
        <title>Strategies of tolerance reflected in two North American maple genomes.</title>
        <authorList>
            <person name="McEvoy S.L."/>
            <person name="Sezen U.U."/>
            <person name="Trouern-Trend A."/>
            <person name="McMahon S.M."/>
            <person name="Schaberg P.G."/>
            <person name="Yang J."/>
            <person name="Wegrzyn J.L."/>
            <person name="Swenson N.G."/>
        </authorList>
    </citation>
    <scope>NUCLEOTIDE SEQUENCE</scope>
    <source>
        <strain evidence="3">NS2018</strain>
    </source>
</reference>
<organism evidence="3 4">
    <name type="scientific">Acer saccharum</name>
    <name type="common">Sugar maple</name>
    <dbReference type="NCBI Taxonomy" id="4024"/>
    <lineage>
        <taxon>Eukaryota</taxon>
        <taxon>Viridiplantae</taxon>
        <taxon>Streptophyta</taxon>
        <taxon>Embryophyta</taxon>
        <taxon>Tracheophyta</taxon>
        <taxon>Spermatophyta</taxon>
        <taxon>Magnoliopsida</taxon>
        <taxon>eudicotyledons</taxon>
        <taxon>Gunneridae</taxon>
        <taxon>Pentapetalae</taxon>
        <taxon>rosids</taxon>
        <taxon>malvids</taxon>
        <taxon>Sapindales</taxon>
        <taxon>Sapindaceae</taxon>
        <taxon>Hippocastanoideae</taxon>
        <taxon>Acereae</taxon>
        <taxon>Acer</taxon>
    </lineage>
</organism>
<dbReference type="GO" id="GO:0005509">
    <property type="term" value="F:calcium ion binding"/>
    <property type="evidence" value="ECO:0007669"/>
    <property type="project" value="InterPro"/>
</dbReference>
<dbReference type="EMBL" id="JAUESC010000386">
    <property type="protein sequence ID" value="KAK0576806.1"/>
    <property type="molecule type" value="Genomic_DNA"/>
</dbReference>
<dbReference type="PROSITE" id="PS50222">
    <property type="entry name" value="EF_HAND_2"/>
    <property type="match status" value="1"/>
</dbReference>
<evidence type="ECO:0000313" key="4">
    <source>
        <dbReference type="Proteomes" id="UP001168877"/>
    </source>
</evidence>
<dbReference type="SUPFAM" id="SSF47473">
    <property type="entry name" value="EF-hand"/>
    <property type="match status" value="1"/>
</dbReference>
<dbReference type="AlphaFoldDB" id="A0AA39VE56"/>
<feature type="domain" description="EF-hand" evidence="2">
    <location>
        <begin position="16"/>
        <end position="51"/>
    </location>
</feature>
<dbReference type="PROSITE" id="PS00018">
    <property type="entry name" value="EF_HAND_1"/>
    <property type="match status" value="1"/>
</dbReference>
<reference evidence="3" key="2">
    <citation type="submission" date="2023-06" db="EMBL/GenBank/DDBJ databases">
        <authorList>
            <person name="Swenson N.G."/>
            <person name="Wegrzyn J.L."/>
            <person name="Mcevoy S.L."/>
        </authorList>
    </citation>
    <scope>NUCLEOTIDE SEQUENCE</scope>
    <source>
        <strain evidence="3">NS2018</strain>
        <tissue evidence="3">Leaf</tissue>
    </source>
</reference>
<dbReference type="SMART" id="SM00054">
    <property type="entry name" value="EFh"/>
    <property type="match status" value="1"/>
</dbReference>
<evidence type="ECO:0000259" key="2">
    <source>
        <dbReference type="PROSITE" id="PS50222"/>
    </source>
</evidence>
<dbReference type="InterPro" id="IPR011992">
    <property type="entry name" value="EF-hand-dom_pair"/>
</dbReference>
<keyword evidence="4" id="KW-1185">Reference proteome</keyword>
<sequence length="116" mass="13501">MAIKSRSICADGKREMTMDEFMRWMKKFDADKDGKISREELAEAVRVSTGWFAGLKAKQGVRSADRNGNCYIDDSEIKNLVEFAEKHWCQNFSLVIQNIFILCIFFNIHHLEISEF</sequence>
<dbReference type="Pfam" id="PF13499">
    <property type="entry name" value="EF-hand_7"/>
    <property type="match status" value="1"/>
</dbReference>
<protein>
    <recommendedName>
        <fullName evidence="2">EF-hand domain-containing protein</fullName>
    </recommendedName>
</protein>